<dbReference type="RefSeq" id="WP_031589525.1">
    <property type="nucleotide sequence ID" value="NZ_JNKN01000025.1"/>
</dbReference>
<dbReference type="GO" id="GO:0003824">
    <property type="term" value="F:catalytic activity"/>
    <property type="evidence" value="ECO:0007669"/>
    <property type="project" value="UniProtKB-ARBA"/>
</dbReference>
<dbReference type="InterPro" id="IPR036412">
    <property type="entry name" value="HAD-like_sf"/>
</dbReference>
<keyword evidence="7" id="KW-1185">Reference proteome</keyword>
<comment type="cofactor">
    <cofactor evidence="1">
        <name>Mg(2+)</name>
        <dbReference type="ChEBI" id="CHEBI:18420"/>
    </cofactor>
</comment>
<dbReference type="InterPro" id="IPR041492">
    <property type="entry name" value="HAD_2"/>
</dbReference>
<dbReference type="PANTHER" id="PTHR46193">
    <property type="entry name" value="6-PHOSPHOGLUCONATE PHOSPHATASE"/>
    <property type="match status" value="1"/>
</dbReference>
<dbReference type="AlphaFoldDB" id="A0A0R2HBJ4"/>
<dbReference type="InterPro" id="IPR051600">
    <property type="entry name" value="Beta-PGM-like"/>
</dbReference>
<keyword evidence="5" id="KW-0119">Carbohydrate metabolism</keyword>
<dbReference type="InterPro" id="IPR023214">
    <property type="entry name" value="HAD_sf"/>
</dbReference>
<evidence type="ECO:0000313" key="7">
    <source>
        <dbReference type="Proteomes" id="UP000051841"/>
    </source>
</evidence>
<reference evidence="6 7" key="1">
    <citation type="journal article" date="2015" name="Genome Announc.">
        <title>Expanding the biotechnology potential of lactobacilli through comparative genomics of 213 strains and associated genera.</title>
        <authorList>
            <person name="Sun Z."/>
            <person name="Harris H.M."/>
            <person name="McCann A."/>
            <person name="Guo C."/>
            <person name="Argimon S."/>
            <person name="Zhang W."/>
            <person name="Yang X."/>
            <person name="Jeffery I.B."/>
            <person name="Cooney J.C."/>
            <person name="Kagawa T.F."/>
            <person name="Liu W."/>
            <person name="Song Y."/>
            <person name="Salvetti E."/>
            <person name="Wrobel A."/>
            <person name="Rasinkangas P."/>
            <person name="Parkhill J."/>
            <person name="Rea M.C."/>
            <person name="O'Sullivan O."/>
            <person name="Ritari J."/>
            <person name="Douillard F.P."/>
            <person name="Paul Ross R."/>
            <person name="Yang R."/>
            <person name="Briner A.E."/>
            <person name="Felis G.E."/>
            <person name="de Vos W.M."/>
            <person name="Barrangou R."/>
            <person name="Klaenhammer T.R."/>
            <person name="Caufield P.W."/>
            <person name="Cui Y."/>
            <person name="Zhang H."/>
            <person name="O'Toole P.W."/>
        </authorList>
    </citation>
    <scope>NUCLEOTIDE SEQUENCE [LARGE SCALE GENOMIC DNA]</scope>
    <source>
        <strain evidence="6 7">DSM 20405</strain>
    </source>
</reference>
<dbReference type="CDD" id="cd07505">
    <property type="entry name" value="HAD_BPGM-like"/>
    <property type="match status" value="1"/>
</dbReference>
<evidence type="ECO:0000256" key="5">
    <source>
        <dbReference type="ARBA" id="ARBA00023277"/>
    </source>
</evidence>
<comment type="caution">
    <text evidence="6">The sequence shown here is derived from an EMBL/GenBank/DDBJ whole genome shotgun (WGS) entry which is preliminary data.</text>
</comment>
<evidence type="ECO:0000256" key="4">
    <source>
        <dbReference type="ARBA" id="ARBA00022842"/>
    </source>
</evidence>
<keyword evidence="3" id="KW-0479">Metal-binding</keyword>
<dbReference type="PATRIC" id="fig|1410657.5.peg.894"/>
<gene>
    <name evidence="6" type="ORF">IV49_GL000858</name>
</gene>
<dbReference type="Proteomes" id="UP000051841">
    <property type="component" value="Unassembled WGS sequence"/>
</dbReference>
<keyword evidence="4" id="KW-0460">Magnesium</keyword>
<protein>
    <submittedName>
        <fullName evidence="6">Uncharacterized protein</fullName>
    </submittedName>
</protein>
<dbReference type="InterPro" id="IPR023198">
    <property type="entry name" value="PGP-like_dom2"/>
</dbReference>
<organism evidence="6 7">
    <name type="scientific">Kandleria vitulina DSM 20405</name>
    <dbReference type="NCBI Taxonomy" id="1410657"/>
    <lineage>
        <taxon>Bacteria</taxon>
        <taxon>Bacillati</taxon>
        <taxon>Bacillota</taxon>
        <taxon>Erysipelotrichia</taxon>
        <taxon>Erysipelotrichales</taxon>
        <taxon>Coprobacillaceae</taxon>
        <taxon>Kandleria</taxon>
    </lineage>
</organism>
<dbReference type="Gene3D" id="3.40.50.1000">
    <property type="entry name" value="HAD superfamily/HAD-like"/>
    <property type="match status" value="1"/>
</dbReference>
<dbReference type="GO" id="GO:0046872">
    <property type="term" value="F:metal ion binding"/>
    <property type="evidence" value="ECO:0007669"/>
    <property type="project" value="UniProtKB-KW"/>
</dbReference>
<dbReference type="EMBL" id="JQBL01000021">
    <property type="protein sequence ID" value="KRN49739.1"/>
    <property type="molecule type" value="Genomic_DNA"/>
</dbReference>
<accession>A0A0R2HBJ4</accession>
<proteinExistence type="inferred from homology"/>
<dbReference type="PANTHER" id="PTHR46193:SF18">
    <property type="entry name" value="HEXITOL PHOSPHATASE B"/>
    <property type="match status" value="1"/>
</dbReference>
<evidence type="ECO:0000256" key="3">
    <source>
        <dbReference type="ARBA" id="ARBA00022723"/>
    </source>
</evidence>
<dbReference type="Gene3D" id="1.10.150.240">
    <property type="entry name" value="Putative phosphatase, domain 2"/>
    <property type="match status" value="1"/>
</dbReference>
<comment type="similarity">
    <text evidence="2">Belongs to the HAD-like hydrolase superfamily. CbbY/CbbZ/Gph/YieH family.</text>
</comment>
<evidence type="ECO:0000256" key="2">
    <source>
        <dbReference type="ARBA" id="ARBA00006171"/>
    </source>
</evidence>
<evidence type="ECO:0000313" key="6">
    <source>
        <dbReference type="EMBL" id="KRN49739.1"/>
    </source>
</evidence>
<name>A0A0R2HBJ4_9FIRM</name>
<dbReference type="Pfam" id="PF13419">
    <property type="entry name" value="HAD_2"/>
    <property type="match status" value="1"/>
</dbReference>
<evidence type="ECO:0000256" key="1">
    <source>
        <dbReference type="ARBA" id="ARBA00001946"/>
    </source>
</evidence>
<sequence>MKAVIFDFNGTLFIDHDKHVLAWNQISELLRHKPLTEEELYTKCNGVPNEVIIDYLLENQATPKQKKTYSALKEEYYRDYCLKDPESFHLIAGAYDYFKQLKKAGIPFTIASASIKDNMDFFISSFHLDDYIEPTQIVYDDGSYQNKVAMFLEASTRLNVPIEDCLIYEDSISGIQSAIEANCHNITVVDTTQLGDQYKKYPGVQSVIHDFTEVLYDKSDTQK</sequence>
<dbReference type="SUPFAM" id="SSF56784">
    <property type="entry name" value="HAD-like"/>
    <property type="match status" value="1"/>
</dbReference>